<name>A0A1N6LXX3_BABMR</name>
<dbReference type="RefSeq" id="XP_021337796.1">
    <property type="nucleotide sequence ID" value="XM_021482587.1"/>
</dbReference>
<reference evidence="1 2" key="1">
    <citation type="journal article" date="2012" name="Nucleic Acids Res.">
        <title>Sequencing of the smallest Apicomplexan genome from the human pathogen Babesia microti.</title>
        <authorList>
            <person name="Cornillot E."/>
            <person name="Hadj-Kaddour K."/>
            <person name="Dassouli A."/>
            <person name="Noel B."/>
            <person name="Ranwez V."/>
            <person name="Vacherie B."/>
            <person name="Augagneur Y."/>
            <person name="Bres V."/>
            <person name="Duclos A."/>
            <person name="Randazzo S."/>
            <person name="Carcy B."/>
            <person name="Debierre-Grockiego F."/>
            <person name="Delbecq S."/>
            <person name="Moubri-Menage K."/>
            <person name="Shams-Eldin H."/>
            <person name="Usmani-Brown S."/>
            <person name="Bringaud F."/>
            <person name="Wincker P."/>
            <person name="Vivares C.P."/>
            <person name="Schwarz R.T."/>
            <person name="Schetters T.P."/>
            <person name="Krause P.J."/>
            <person name="Gorenflot A."/>
            <person name="Berry V."/>
            <person name="Barbe V."/>
            <person name="Ben Mamoun C."/>
        </authorList>
    </citation>
    <scope>NUCLEOTIDE SEQUENCE [LARGE SCALE GENOMIC DNA]</scope>
    <source>
        <strain evidence="1 2">RI</strain>
    </source>
</reference>
<dbReference type="VEuPathDB" id="PiroplasmaDB:BmR1_04g07221"/>
<accession>A0A1N6LXX3</accession>
<protein>
    <submittedName>
        <fullName evidence="1">Uncharacterized protein</fullName>
    </submittedName>
</protein>
<dbReference type="EMBL" id="LN871599">
    <property type="protein sequence ID" value="SIO73730.1"/>
    <property type="molecule type" value="Genomic_DNA"/>
</dbReference>
<sequence length="152" mass="16470">MTASFYVAPLDGGVQLYASGVLGTIYHFFQDLILGVPNLFHNAVGMVVVESNDSRLVSNVYKFGDYVTSRAYEGGELARSFFLGSFTDKNPSLVGKYHDVAAKLSEAGADIPSIGQPVDTKENRHKFNLFSSSGLRGFAKTHEPSLLESLGK</sequence>
<proteinExistence type="predicted"/>
<keyword evidence="2" id="KW-1185">Reference proteome</keyword>
<dbReference type="KEGG" id="bmic:BmR1_04g07221"/>
<evidence type="ECO:0000313" key="2">
    <source>
        <dbReference type="Proteomes" id="UP000002899"/>
    </source>
</evidence>
<gene>
    <name evidence="1" type="ORF">BmR1_04g07221</name>
</gene>
<dbReference type="AlphaFoldDB" id="A0A1N6LXX3"/>
<organism evidence="1 2">
    <name type="scientific">Babesia microti (strain RI)</name>
    <dbReference type="NCBI Taxonomy" id="1133968"/>
    <lineage>
        <taxon>Eukaryota</taxon>
        <taxon>Sar</taxon>
        <taxon>Alveolata</taxon>
        <taxon>Apicomplexa</taxon>
        <taxon>Aconoidasida</taxon>
        <taxon>Piroplasmida</taxon>
        <taxon>Babesiidae</taxon>
        <taxon>Babesia</taxon>
    </lineage>
</organism>
<reference evidence="1 2" key="2">
    <citation type="journal article" date="2013" name="PLoS ONE">
        <title>Whole genome mapping and re-organization of the nuclear and mitochondrial genomes of Babesia microti isolates.</title>
        <authorList>
            <person name="Cornillot E."/>
            <person name="Dassouli A."/>
            <person name="Garg A."/>
            <person name="Pachikara N."/>
            <person name="Randazzo S."/>
            <person name="Depoix D."/>
            <person name="Carcy B."/>
            <person name="Delbecq S."/>
            <person name="Frutos R."/>
            <person name="Silva J.C."/>
            <person name="Sutton R."/>
            <person name="Krause P.J."/>
            <person name="Mamoun C.B."/>
        </authorList>
    </citation>
    <scope>NUCLEOTIDE SEQUENCE [LARGE SCALE GENOMIC DNA]</scope>
    <source>
        <strain evidence="1 2">RI</strain>
    </source>
</reference>
<evidence type="ECO:0000313" key="1">
    <source>
        <dbReference type="EMBL" id="SIO73730.1"/>
    </source>
</evidence>
<reference evidence="1 2" key="3">
    <citation type="journal article" date="2016" name="Sci. Rep.">
        <title>Genome-wide diversity and gene expression profiling of Babesia microti isolates identify polymorphic genes that mediate host-pathogen interactions.</title>
        <authorList>
            <person name="Silva J.C."/>
            <person name="Cornillot E."/>
            <person name="McCracken C."/>
            <person name="Usmani-Brown S."/>
            <person name="Dwivedi A."/>
            <person name="Ifeonu O.O."/>
            <person name="Crabtree J."/>
            <person name="Gotia H.T."/>
            <person name="Virji A.Z."/>
            <person name="Reynes C."/>
            <person name="Colinge J."/>
            <person name="Kumar V."/>
            <person name="Lawres L."/>
            <person name="Pazzi J.E."/>
            <person name="Pablo J.V."/>
            <person name="Hung C."/>
            <person name="Brancato J."/>
            <person name="Kumari P."/>
            <person name="Orvis J."/>
            <person name="Tretina K."/>
            <person name="Chibucos M."/>
            <person name="Ott S."/>
            <person name="Sadzewicz L."/>
            <person name="Sengamalay N."/>
            <person name="Shetty A.C."/>
            <person name="Su Q."/>
            <person name="Tallon L."/>
            <person name="Fraser C.M."/>
            <person name="Frutos R."/>
            <person name="Molina D.M."/>
            <person name="Krause P.J."/>
            <person name="Ben Mamoun C."/>
        </authorList>
    </citation>
    <scope>NUCLEOTIDE SEQUENCE [LARGE SCALE GENOMIC DNA]</scope>
    <source>
        <strain evidence="1 2">RI</strain>
    </source>
</reference>
<dbReference type="GeneID" id="33043775"/>
<dbReference type="Proteomes" id="UP000002899">
    <property type="component" value="Chromosome IV"/>
</dbReference>